<dbReference type="EMBL" id="CP118848">
    <property type="protein sequence ID" value="WHI59725.1"/>
    <property type="molecule type" value="Genomic_DNA"/>
</dbReference>
<reference evidence="2" key="1">
    <citation type="journal article" date="2023" name="Antibiotics">
        <title>Prevalence and Molecular Characterization of Methicillin-Resistant Staphylococci (MRS) and Mammaliicocci (MRM) in Dromedary Camels from Algeria: First Detection of SCCmec-mecC Hybrid in Methicillin-Resistant Mammaliicoccus lentus.</title>
        <authorList>
            <person name="Belhout C."/>
            <person name="Boyen F."/>
            <person name="Vereecke N."/>
            <person name="Theuns S."/>
            <person name="Taibi N."/>
            <person name="Stegger M."/>
            <person name="de la Fe-Rodriguez P.Y."/>
            <person name="Bouayad L."/>
            <person name="Elgroud R."/>
            <person name="Butaye P."/>
        </authorList>
    </citation>
    <scope>NUCLEOTIDE SEQUENCE</scope>
    <source>
        <strain evidence="2">7048</strain>
    </source>
</reference>
<dbReference type="RefSeq" id="WP_064205047.1">
    <property type="nucleotide sequence ID" value="NZ_CP059679.1"/>
</dbReference>
<dbReference type="InterPro" id="IPR000182">
    <property type="entry name" value="GNAT_dom"/>
</dbReference>
<dbReference type="PANTHER" id="PTHR43617:SF2">
    <property type="entry name" value="UPF0039 PROTEIN SLL0451"/>
    <property type="match status" value="1"/>
</dbReference>
<dbReference type="PANTHER" id="PTHR43617">
    <property type="entry name" value="L-AMINO ACID N-ACETYLTRANSFERASE"/>
    <property type="match status" value="1"/>
</dbReference>
<accession>A0AAX3W4M7</accession>
<dbReference type="SUPFAM" id="SSF55729">
    <property type="entry name" value="Acyl-CoA N-acyltransferases (Nat)"/>
    <property type="match status" value="1"/>
</dbReference>
<sequence length="161" mass="18788">MLLREKKESDIEELAKVHYESWLSTYKGIIPESYLDEITLESYIENHYKFNAPCIVAEIDNKIVGFLMYAKDKDDDTSENCGEILVIYLLEAYQNQGVGTQLMIEAEKKMKQEYDQLSLWVIEDNLQAVNFYEKCGFKKDGKVELSEHGVVLRETRMIKDL</sequence>
<evidence type="ECO:0000259" key="1">
    <source>
        <dbReference type="PROSITE" id="PS51186"/>
    </source>
</evidence>
<dbReference type="Proteomes" id="UP001223261">
    <property type="component" value="Chromosome"/>
</dbReference>
<name>A0AAX3W4M7_MAMLE</name>
<dbReference type="CDD" id="cd04301">
    <property type="entry name" value="NAT_SF"/>
    <property type="match status" value="1"/>
</dbReference>
<dbReference type="Pfam" id="PF00583">
    <property type="entry name" value="Acetyltransf_1"/>
    <property type="match status" value="1"/>
</dbReference>
<proteinExistence type="predicted"/>
<dbReference type="GeneID" id="99675539"/>
<dbReference type="Gene3D" id="3.40.630.30">
    <property type="match status" value="1"/>
</dbReference>
<evidence type="ECO:0000313" key="3">
    <source>
        <dbReference type="Proteomes" id="UP001223261"/>
    </source>
</evidence>
<feature type="domain" description="N-acetyltransferase" evidence="1">
    <location>
        <begin position="1"/>
        <end position="161"/>
    </location>
</feature>
<dbReference type="PROSITE" id="PS51186">
    <property type="entry name" value="GNAT"/>
    <property type="match status" value="1"/>
</dbReference>
<organism evidence="2 3">
    <name type="scientific">Mammaliicoccus lentus</name>
    <name type="common">Staphylococcus lentus</name>
    <dbReference type="NCBI Taxonomy" id="42858"/>
    <lineage>
        <taxon>Bacteria</taxon>
        <taxon>Bacillati</taxon>
        <taxon>Bacillota</taxon>
        <taxon>Bacilli</taxon>
        <taxon>Bacillales</taxon>
        <taxon>Staphylococcaceae</taxon>
        <taxon>Mammaliicoccus</taxon>
    </lineage>
</organism>
<dbReference type="InterPro" id="IPR016181">
    <property type="entry name" value="Acyl_CoA_acyltransferase"/>
</dbReference>
<dbReference type="InterPro" id="IPR050276">
    <property type="entry name" value="MshD_Acetyltransferase"/>
</dbReference>
<gene>
    <name evidence="2" type="ORF">PYH69_13575</name>
</gene>
<evidence type="ECO:0000313" key="2">
    <source>
        <dbReference type="EMBL" id="WHI59725.1"/>
    </source>
</evidence>
<dbReference type="AlphaFoldDB" id="A0AAX3W4M7"/>
<dbReference type="GO" id="GO:0016747">
    <property type="term" value="F:acyltransferase activity, transferring groups other than amino-acyl groups"/>
    <property type="evidence" value="ECO:0007669"/>
    <property type="project" value="InterPro"/>
</dbReference>
<protein>
    <submittedName>
        <fullName evidence="2">GNAT family N-acetyltransferase</fullName>
    </submittedName>
</protein>